<dbReference type="Pfam" id="PF01494">
    <property type="entry name" value="FAD_binding_3"/>
    <property type="match status" value="1"/>
</dbReference>
<feature type="domain" description="FAD-binding" evidence="4">
    <location>
        <begin position="4"/>
        <end position="336"/>
    </location>
</feature>
<keyword evidence="2" id="KW-0285">Flavoprotein</keyword>
<evidence type="ECO:0000313" key="5">
    <source>
        <dbReference type="EMBL" id="TCO45238.1"/>
    </source>
</evidence>
<dbReference type="InterPro" id="IPR002938">
    <property type="entry name" value="FAD-bd"/>
</dbReference>
<comment type="cofactor">
    <cofactor evidence="1">
        <name>FAD</name>
        <dbReference type="ChEBI" id="CHEBI:57692"/>
    </cofactor>
</comment>
<evidence type="ECO:0000259" key="4">
    <source>
        <dbReference type="Pfam" id="PF01494"/>
    </source>
</evidence>
<dbReference type="Pfam" id="PF21274">
    <property type="entry name" value="Rng_hyd_C"/>
    <property type="match status" value="1"/>
</dbReference>
<dbReference type="GO" id="GO:0016709">
    <property type="term" value="F:oxidoreductase activity, acting on paired donors, with incorporation or reduction of molecular oxygen, NAD(P)H as one donor, and incorporation of one atom of oxygen"/>
    <property type="evidence" value="ECO:0007669"/>
    <property type="project" value="UniProtKB-ARBA"/>
</dbReference>
<dbReference type="InterPro" id="IPR050641">
    <property type="entry name" value="RIFMO-like"/>
</dbReference>
<evidence type="ECO:0000256" key="2">
    <source>
        <dbReference type="ARBA" id="ARBA00022630"/>
    </source>
</evidence>
<comment type="caution">
    <text evidence="5">The sequence shown here is derived from an EMBL/GenBank/DDBJ whole genome shotgun (WGS) entry which is preliminary data.</text>
</comment>
<keyword evidence="6" id="KW-1185">Reference proteome</keyword>
<organism evidence="5 6">
    <name type="scientific">Actinocrispum wychmicini</name>
    <dbReference type="NCBI Taxonomy" id="1213861"/>
    <lineage>
        <taxon>Bacteria</taxon>
        <taxon>Bacillati</taxon>
        <taxon>Actinomycetota</taxon>
        <taxon>Actinomycetes</taxon>
        <taxon>Pseudonocardiales</taxon>
        <taxon>Pseudonocardiaceae</taxon>
        <taxon>Actinocrispum</taxon>
    </lineage>
</organism>
<dbReference type="Gene3D" id="3.40.30.120">
    <property type="match status" value="1"/>
</dbReference>
<dbReference type="PANTHER" id="PTHR43004:SF19">
    <property type="entry name" value="BINDING MONOOXYGENASE, PUTATIVE (JCVI)-RELATED"/>
    <property type="match status" value="1"/>
</dbReference>
<evidence type="ECO:0000313" key="6">
    <source>
        <dbReference type="Proteomes" id="UP000295680"/>
    </source>
</evidence>
<dbReference type="Proteomes" id="UP000295680">
    <property type="component" value="Unassembled WGS sequence"/>
</dbReference>
<dbReference type="EMBL" id="SLWS01000021">
    <property type="protein sequence ID" value="TCO45238.1"/>
    <property type="molecule type" value="Genomic_DNA"/>
</dbReference>
<dbReference type="PRINTS" id="PR00420">
    <property type="entry name" value="RNGMNOXGNASE"/>
</dbReference>
<sequence length="484" mass="53812">MRSRVLIVGAGPTGLALAVELAGAGIHCEVLEKRRERGVLSRAFTLEPRTMELLDLRGRMADFLERGRPCRNPPLGDSDAYLDYGLLDTPFPFSLTIPQYETETLLEKLAVNTGATVRRGAEVTGVRQDEHGVEIDVRTDGGESVERADFLIGCDGVNSTVRAAAGIDFDGRDYEQSTIMADARLRRPPSPPEFARITKRGMVAVFPFKDDTFRIIVFDHQKMMLPADLPLTLKDLNESCEAILGIDIEPYDPIWLSRFRSSQRHAQRYRSGRVILAGDAAHTHIPSGGQGLQTGIQDAMNLGWKLRAELAGWAPPGLLDTYEQERYPIAAETLRKTDLSFRFETSNSLAARVVRRLVVKMMRFKSVQRTNLMHLSGLTLRYPSNDGGKWVGRRVPDRPLVNGPNGCGRIHDLFRDYQFAVLHYRGSVTPLVAGWADRVREAEVEPTGLPELTLVRPDGYIAWAGTADGLQAALRRWCGEPAAH</sequence>
<proteinExistence type="predicted"/>
<dbReference type="Gene3D" id="3.30.70.2450">
    <property type="match status" value="1"/>
</dbReference>
<gene>
    <name evidence="5" type="ORF">EV192_1212</name>
</gene>
<evidence type="ECO:0000256" key="3">
    <source>
        <dbReference type="ARBA" id="ARBA00022827"/>
    </source>
</evidence>
<dbReference type="RefSeq" id="WP_132126132.1">
    <property type="nucleotide sequence ID" value="NZ_SLWS01000021.1"/>
</dbReference>
<dbReference type="GO" id="GO:0071949">
    <property type="term" value="F:FAD binding"/>
    <property type="evidence" value="ECO:0007669"/>
    <property type="project" value="InterPro"/>
</dbReference>
<keyword evidence="3" id="KW-0274">FAD</keyword>
<name>A0A4R2IMQ7_9PSEU</name>
<reference evidence="5 6" key="1">
    <citation type="submission" date="2019-03" db="EMBL/GenBank/DDBJ databases">
        <title>Genomic Encyclopedia of Type Strains, Phase IV (KMG-IV): sequencing the most valuable type-strain genomes for metagenomic binning, comparative biology and taxonomic classification.</title>
        <authorList>
            <person name="Goeker M."/>
        </authorList>
    </citation>
    <scope>NUCLEOTIDE SEQUENCE [LARGE SCALE GENOMIC DNA]</scope>
    <source>
        <strain evidence="5 6">DSM 45934</strain>
    </source>
</reference>
<protein>
    <submittedName>
        <fullName evidence="5">2-polyprenyl-6-methoxyphenol hydroxylase-like FAD-dependent oxidoreductase</fullName>
    </submittedName>
</protein>
<dbReference type="OrthoDB" id="4141215at2"/>
<dbReference type="AlphaFoldDB" id="A0A4R2IMQ7"/>
<dbReference type="Gene3D" id="3.50.50.60">
    <property type="entry name" value="FAD/NAD(P)-binding domain"/>
    <property type="match status" value="1"/>
</dbReference>
<dbReference type="SUPFAM" id="SSF51905">
    <property type="entry name" value="FAD/NAD(P)-binding domain"/>
    <property type="match status" value="1"/>
</dbReference>
<accession>A0A4R2IMQ7</accession>
<dbReference type="InterPro" id="IPR036188">
    <property type="entry name" value="FAD/NAD-bd_sf"/>
</dbReference>
<evidence type="ECO:0000256" key="1">
    <source>
        <dbReference type="ARBA" id="ARBA00001974"/>
    </source>
</evidence>
<dbReference type="PANTHER" id="PTHR43004">
    <property type="entry name" value="TRK SYSTEM POTASSIUM UPTAKE PROTEIN"/>
    <property type="match status" value="1"/>
</dbReference>